<gene>
    <name evidence="2" type="ORF">Y1Q_0006940</name>
</gene>
<evidence type="ECO:0000313" key="3">
    <source>
        <dbReference type="Proteomes" id="UP000050525"/>
    </source>
</evidence>
<dbReference type="Proteomes" id="UP000050525">
    <property type="component" value="Unassembled WGS sequence"/>
</dbReference>
<name>A0A151M171_ALLMI</name>
<accession>A0A151M171</accession>
<dbReference type="AlphaFoldDB" id="A0A151M171"/>
<feature type="region of interest" description="Disordered" evidence="1">
    <location>
        <begin position="1"/>
        <end position="47"/>
    </location>
</feature>
<comment type="caution">
    <text evidence="2">The sequence shown here is derived from an EMBL/GenBank/DDBJ whole genome shotgun (WGS) entry which is preliminary data.</text>
</comment>
<proteinExistence type="predicted"/>
<sequence length="86" mass="9395">MRAEPSCEDRHASRLAFPSVTQESSCPGPGHAYHKGAALPKGKAPESRPLLKEKRIKFHLGSLNLELLLQSQGAQLPLLRHTCGSR</sequence>
<reference evidence="2 3" key="1">
    <citation type="journal article" date="2012" name="Genome Biol.">
        <title>Sequencing three crocodilian genomes to illuminate the evolution of archosaurs and amniotes.</title>
        <authorList>
            <person name="St John J.A."/>
            <person name="Braun E.L."/>
            <person name="Isberg S.R."/>
            <person name="Miles L.G."/>
            <person name="Chong A.Y."/>
            <person name="Gongora J."/>
            <person name="Dalzell P."/>
            <person name="Moran C."/>
            <person name="Bed'hom B."/>
            <person name="Abzhanov A."/>
            <person name="Burgess S.C."/>
            <person name="Cooksey A.M."/>
            <person name="Castoe T.A."/>
            <person name="Crawford N.G."/>
            <person name="Densmore L.D."/>
            <person name="Drew J.C."/>
            <person name="Edwards S.V."/>
            <person name="Faircloth B.C."/>
            <person name="Fujita M.K."/>
            <person name="Greenwold M.J."/>
            <person name="Hoffmann F.G."/>
            <person name="Howard J.M."/>
            <person name="Iguchi T."/>
            <person name="Janes D.E."/>
            <person name="Khan S.Y."/>
            <person name="Kohno S."/>
            <person name="de Koning A.J."/>
            <person name="Lance S.L."/>
            <person name="McCarthy F.M."/>
            <person name="McCormack J.E."/>
            <person name="Merchant M.E."/>
            <person name="Peterson D.G."/>
            <person name="Pollock D.D."/>
            <person name="Pourmand N."/>
            <person name="Raney B.J."/>
            <person name="Roessler K.A."/>
            <person name="Sanford J.R."/>
            <person name="Sawyer R.H."/>
            <person name="Schmidt C.J."/>
            <person name="Triplett E.W."/>
            <person name="Tuberville T.D."/>
            <person name="Venegas-Anaya M."/>
            <person name="Howard J.T."/>
            <person name="Jarvis E.D."/>
            <person name="Guillette L.J.Jr."/>
            <person name="Glenn T.C."/>
            <person name="Green R.E."/>
            <person name="Ray D.A."/>
        </authorList>
    </citation>
    <scope>NUCLEOTIDE SEQUENCE [LARGE SCALE GENOMIC DNA]</scope>
    <source>
        <strain evidence="2">KSC_2009_1</strain>
    </source>
</reference>
<protein>
    <submittedName>
        <fullName evidence="2">Uncharacterized protein</fullName>
    </submittedName>
</protein>
<keyword evidence="3" id="KW-1185">Reference proteome</keyword>
<evidence type="ECO:0000313" key="2">
    <source>
        <dbReference type="EMBL" id="KYO18268.1"/>
    </source>
</evidence>
<dbReference type="EMBL" id="AKHW03006852">
    <property type="protein sequence ID" value="KYO18268.1"/>
    <property type="molecule type" value="Genomic_DNA"/>
</dbReference>
<organism evidence="2 3">
    <name type="scientific">Alligator mississippiensis</name>
    <name type="common">American alligator</name>
    <dbReference type="NCBI Taxonomy" id="8496"/>
    <lineage>
        <taxon>Eukaryota</taxon>
        <taxon>Metazoa</taxon>
        <taxon>Chordata</taxon>
        <taxon>Craniata</taxon>
        <taxon>Vertebrata</taxon>
        <taxon>Euteleostomi</taxon>
        <taxon>Archelosauria</taxon>
        <taxon>Archosauria</taxon>
        <taxon>Crocodylia</taxon>
        <taxon>Alligatoridae</taxon>
        <taxon>Alligatorinae</taxon>
        <taxon>Alligator</taxon>
    </lineage>
</organism>
<feature type="compositionally biased region" description="Basic and acidic residues" evidence="1">
    <location>
        <begin position="1"/>
        <end position="12"/>
    </location>
</feature>
<evidence type="ECO:0000256" key="1">
    <source>
        <dbReference type="SAM" id="MobiDB-lite"/>
    </source>
</evidence>